<evidence type="ECO:0000256" key="2">
    <source>
        <dbReference type="SAM" id="Phobius"/>
    </source>
</evidence>
<feature type="transmembrane region" description="Helical" evidence="2">
    <location>
        <begin position="375"/>
        <end position="395"/>
    </location>
</feature>
<dbReference type="OrthoDB" id="2674421at2759"/>
<accession>A0A067PUF2</accession>
<keyword evidence="4" id="KW-1185">Reference proteome</keyword>
<dbReference type="InParanoid" id="A0A067PUF2"/>
<evidence type="ECO:0000313" key="3">
    <source>
        <dbReference type="EMBL" id="KDQ58428.1"/>
    </source>
</evidence>
<dbReference type="AlphaFoldDB" id="A0A067PUF2"/>
<keyword evidence="2" id="KW-0812">Transmembrane</keyword>
<organism evidence="3 4">
    <name type="scientific">Jaapia argillacea MUCL 33604</name>
    <dbReference type="NCBI Taxonomy" id="933084"/>
    <lineage>
        <taxon>Eukaryota</taxon>
        <taxon>Fungi</taxon>
        <taxon>Dikarya</taxon>
        <taxon>Basidiomycota</taxon>
        <taxon>Agaricomycotina</taxon>
        <taxon>Agaricomycetes</taxon>
        <taxon>Agaricomycetidae</taxon>
        <taxon>Jaapiales</taxon>
        <taxon>Jaapiaceae</taxon>
        <taxon>Jaapia</taxon>
    </lineage>
</organism>
<proteinExistence type="predicted"/>
<dbReference type="EMBL" id="KL197717">
    <property type="protein sequence ID" value="KDQ58428.1"/>
    <property type="molecule type" value="Genomic_DNA"/>
</dbReference>
<keyword evidence="2" id="KW-0472">Membrane</keyword>
<reference evidence="4" key="1">
    <citation type="journal article" date="2014" name="Proc. Natl. Acad. Sci. U.S.A.">
        <title>Extensive sampling of basidiomycete genomes demonstrates inadequacy of the white-rot/brown-rot paradigm for wood decay fungi.</title>
        <authorList>
            <person name="Riley R."/>
            <person name="Salamov A.A."/>
            <person name="Brown D.W."/>
            <person name="Nagy L.G."/>
            <person name="Floudas D."/>
            <person name="Held B.W."/>
            <person name="Levasseur A."/>
            <person name="Lombard V."/>
            <person name="Morin E."/>
            <person name="Otillar R."/>
            <person name="Lindquist E.A."/>
            <person name="Sun H."/>
            <person name="LaButti K.M."/>
            <person name="Schmutz J."/>
            <person name="Jabbour D."/>
            <person name="Luo H."/>
            <person name="Baker S.E."/>
            <person name="Pisabarro A.G."/>
            <person name="Walton J.D."/>
            <person name="Blanchette R.A."/>
            <person name="Henrissat B."/>
            <person name="Martin F."/>
            <person name="Cullen D."/>
            <person name="Hibbett D.S."/>
            <person name="Grigoriev I.V."/>
        </authorList>
    </citation>
    <scope>NUCLEOTIDE SEQUENCE [LARGE SCALE GENOMIC DNA]</scope>
    <source>
        <strain evidence="4">MUCL 33604</strain>
    </source>
</reference>
<gene>
    <name evidence="3" type="ORF">JAAARDRAFT_667673</name>
</gene>
<feature type="region of interest" description="Disordered" evidence="1">
    <location>
        <begin position="1"/>
        <end position="34"/>
    </location>
</feature>
<sequence>MDLESEPPFQVEPSKGGSSPRHPNSAHGSSTSLSSHVTIPMSPIILSNKNWSLNARPALKAINPTDVTRYERNVVIQRGRRSFKIEPMTRNFDRETLPDNWVACAHPEGALYFYNASKNILTEANLYDPETYQLLASFAEQLQEAIESAGEKPSGLELVLEVLKDDDGDLCCGYYLVDNGARSLLWLEPYCADAILAGFDGEISVPHLKVAMEACYWSHVEMFPNHRDVSESTLNELVGIMMHSCVDAMTSDLSLAPYSPKETRELLDLVERIRTIGPVNGASACVVGKLFSIYGQVRFLHNFGQPGARLATNQSIYGNEIHPPHSYKMKTLSTLLFFTPNYHLKSLEEMWVDRILSSQSWKTVMTRLRAEWEGVIIMSTVLTYLNISFLSIQSVDQGDSHRSPAQVASYFSIITSVGSITMSLLLIRKHRSIPLRDAGPAEDYLISKADGNHPLENLAIMYSVPYGLFVWGIILFVLAFSFTTFEFNITFPSTNYVLRSLLGLVWTVILTLVVWFTLANWGGEDPGARSSWLRWNLPEFCKVQWWKSNKRADSGRRGSFPPWNLSEDSKELHVPTIV</sequence>
<name>A0A067PUF2_9AGAM</name>
<evidence type="ECO:0008006" key="5">
    <source>
        <dbReference type="Google" id="ProtNLM"/>
    </source>
</evidence>
<dbReference type="HOGENOM" id="CLU_015091_2_2_1"/>
<feature type="compositionally biased region" description="Low complexity" evidence="1">
    <location>
        <begin position="25"/>
        <end position="34"/>
    </location>
</feature>
<dbReference type="Proteomes" id="UP000027265">
    <property type="component" value="Unassembled WGS sequence"/>
</dbReference>
<feature type="transmembrane region" description="Helical" evidence="2">
    <location>
        <begin position="466"/>
        <end position="485"/>
    </location>
</feature>
<protein>
    <recommendedName>
        <fullName evidence="5">WW domain-containing protein</fullName>
    </recommendedName>
</protein>
<keyword evidence="2" id="KW-1133">Transmembrane helix</keyword>
<evidence type="ECO:0000313" key="4">
    <source>
        <dbReference type="Proteomes" id="UP000027265"/>
    </source>
</evidence>
<feature type="transmembrane region" description="Helical" evidence="2">
    <location>
        <begin position="497"/>
        <end position="519"/>
    </location>
</feature>
<feature type="transmembrane region" description="Helical" evidence="2">
    <location>
        <begin position="407"/>
        <end position="427"/>
    </location>
</feature>
<evidence type="ECO:0000256" key="1">
    <source>
        <dbReference type="SAM" id="MobiDB-lite"/>
    </source>
</evidence>